<protein>
    <submittedName>
        <fullName evidence="1">Uncharacterized protein</fullName>
    </submittedName>
</protein>
<dbReference type="AlphaFoldDB" id="A0A828ZA98"/>
<evidence type="ECO:0000313" key="1">
    <source>
        <dbReference type="EMBL" id="EKR66342.1"/>
    </source>
</evidence>
<organism evidence="1 2">
    <name type="scientific">Leptospira weilii str. 2006001853</name>
    <dbReference type="NCBI Taxonomy" id="1001589"/>
    <lineage>
        <taxon>Bacteria</taxon>
        <taxon>Pseudomonadati</taxon>
        <taxon>Spirochaetota</taxon>
        <taxon>Spirochaetia</taxon>
        <taxon>Leptospirales</taxon>
        <taxon>Leptospiraceae</taxon>
        <taxon>Leptospira</taxon>
    </lineage>
</organism>
<dbReference type="GeneID" id="61113376"/>
<evidence type="ECO:0000313" key="2">
    <source>
        <dbReference type="Proteomes" id="UP000001338"/>
    </source>
</evidence>
<accession>A0A828ZA98</accession>
<name>A0A828ZA98_9LEPT</name>
<dbReference type="RefSeq" id="WP_004498560.1">
    <property type="nucleotide sequence ID" value="NZ_AFLV02000005.1"/>
</dbReference>
<dbReference type="EMBL" id="AFLV02000005">
    <property type="protein sequence ID" value="EKR66342.1"/>
    <property type="molecule type" value="Genomic_DNA"/>
</dbReference>
<dbReference type="Proteomes" id="UP000001338">
    <property type="component" value="Unassembled WGS sequence"/>
</dbReference>
<proteinExistence type="predicted"/>
<gene>
    <name evidence="1" type="ORF">LEP1GSC036_3913</name>
</gene>
<sequence>MNKNDSAIFENSGSSLDSELRFIPREIRQKIKTELRYRHGSVAEWARIHNLNYGYVTQVLSGIAPGHNIRTLLEKEGLLHSASGEVPHV</sequence>
<reference evidence="1 2" key="1">
    <citation type="submission" date="2012-10" db="EMBL/GenBank/DDBJ databases">
        <authorList>
            <person name="Harkins D.M."/>
            <person name="Durkin A.S."/>
            <person name="Brinkac L.M."/>
            <person name="Haft D.H."/>
            <person name="Selengut J.D."/>
            <person name="Sanka R."/>
            <person name="DePew J."/>
            <person name="Purushe J."/>
            <person name="Whelen A.C."/>
            <person name="Vinetz J.M."/>
            <person name="Sutton G.G."/>
            <person name="Nierman W.C."/>
            <person name="Fouts D.E."/>
        </authorList>
    </citation>
    <scope>NUCLEOTIDE SEQUENCE [LARGE SCALE GENOMIC DNA]</scope>
    <source>
        <strain evidence="1 2">2006001853</strain>
    </source>
</reference>
<comment type="caution">
    <text evidence="1">The sequence shown here is derived from an EMBL/GenBank/DDBJ whole genome shotgun (WGS) entry which is preliminary data.</text>
</comment>